<evidence type="ECO:0000256" key="2">
    <source>
        <dbReference type="ARBA" id="ARBA00022448"/>
    </source>
</evidence>
<dbReference type="InterPro" id="IPR051204">
    <property type="entry name" value="ABC_transp_perm/SBD"/>
</dbReference>
<dbReference type="GO" id="GO:0005886">
    <property type="term" value="C:plasma membrane"/>
    <property type="evidence" value="ECO:0007669"/>
    <property type="project" value="UniProtKB-SubCell"/>
</dbReference>
<keyword evidence="3" id="KW-1003">Cell membrane</keyword>
<keyword evidence="3" id="KW-0997">Cell inner membrane</keyword>
<dbReference type="PROSITE" id="PS51257">
    <property type="entry name" value="PROKAR_LIPOPROTEIN"/>
    <property type="match status" value="1"/>
</dbReference>
<dbReference type="SUPFAM" id="SSF161098">
    <property type="entry name" value="MetI-like"/>
    <property type="match status" value="1"/>
</dbReference>
<keyword evidence="4 7" id="KW-0812">Transmembrane</keyword>
<dbReference type="EMBL" id="AP012032">
    <property type="protein sequence ID" value="BAK10653.1"/>
    <property type="molecule type" value="Genomic_DNA"/>
</dbReference>
<gene>
    <name evidence="9" type="primary">yehY</name>
    <name evidence="9" type="ordered locus">PAJ_0573</name>
</gene>
<name>A0A0H3KU10_PANAA</name>
<evidence type="ECO:0000313" key="9">
    <source>
        <dbReference type="EMBL" id="BAK10653.1"/>
    </source>
</evidence>
<dbReference type="GO" id="GO:0055085">
    <property type="term" value="P:transmembrane transport"/>
    <property type="evidence" value="ECO:0007669"/>
    <property type="project" value="InterPro"/>
</dbReference>
<feature type="domain" description="ABC transmembrane type-1" evidence="8">
    <location>
        <begin position="184"/>
        <end position="387"/>
    </location>
</feature>
<dbReference type="Proteomes" id="UP000006690">
    <property type="component" value="Chromosome"/>
</dbReference>
<dbReference type="eggNOG" id="COG1174">
    <property type="taxonomic scope" value="Bacteria"/>
</dbReference>
<feature type="transmembrane region" description="Helical" evidence="7">
    <location>
        <begin position="222"/>
        <end position="246"/>
    </location>
</feature>
<feature type="transmembrane region" description="Helical" evidence="7">
    <location>
        <begin position="47"/>
        <end position="71"/>
    </location>
</feature>
<evidence type="ECO:0000256" key="5">
    <source>
        <dbReference type="ARBA" id="ARBA00022989"/>
    </source>
</evidence>
<dbReference type="PROSITE" id="PS50928">
    <property type="entry name" value="ABC_TM1"/>
    <property type="match status" value="1"/>
</dbReference>
<reference evidence="10" key="1">
    <citation type="journal article" date="2012" name="Appl. Microbiol. Biotechnol.">
        <title>The complete genome sequence of Pantoea ananatis AJ13355, an organism with great biotechnological potential.</title>
        <authorList>
            <person name="Hara Y."/>
            <person name="Kadotani N."/>
            <person name="Izui H."/>
            <person name="Katashkina J.I."/>
            <person name="Kuvaeva T.M."/>
            <person name="Andreeva I.G."/>
            <person name="Golubeva L.I."/>
            <person name="Malko D.B."/>
            <person name="Makeev V.J."/>
            <person name="Mashko S.V."/>
            <person name="Kozlov Y.I."/>
        </authorList>
    </citation>
    <scope>NUCLEOTIDE SEQUENCE [LARGE SCALE GENOMIC DNA]</scope>
    <source>
        <strain evidence="10">AJ13355</strain>
    </source>
</reference>
<comment type="subcellular location">
    <subcellularLocation>
        <location evidence="1">Cell inner membrane</location>
        <topology evidence="1">Multi-pass membrane protein</topology>
    </subcellularLocation>
    <subcellularLocation>
        <location evidence="7">Cell membrane</location>
        <topology evidence="7">Multi-pass membrane protein</topology>
    </subcellularLocation>
</comment>
<dbReference type="PANTHER" id="PTHR30177:SF30">
    <property type="entry name" value="GLYCINE BETAINE UPTAKE SYSTEM PERMEASE PROTEIN YEHY"/>
    <property type="match status" value="1"/>
</dbReference>
<comment type="similarity">
    <text evidence="7">Belongs to the binding-protein-dependent transport system permease family.</text>
</comment>
<evidence type="ECO:0000256" key="1">
    <source>
        <dbReference type="ARBA" id="ARBA00004429"/>
    </source>
</evidence>
<evidence type="ECO:0000256" key="7">
    <source>
        <dbReference type="RuleBase" id="RU363032"/>
    </source>
</evidence>
<organism evidence="9 10">
    <name type="scientific">Pantoea ananatis (strain AJ13355)</name>
    <dbReference type="NCBI Taxonomy" id="932677"/>
    <lineage>
        <taxon>Bacteria</taxon>
        <taxon>Pseudomonadati</taxon>
        <taxon>Pseudomonadota</taxon>
        <taxon>Gammaproteobacteria</taxon>
        <taxon>Enterobacterales</taxon>
        <taxon>Erwiniaceae</taxon>
        <taxon>Pantoea</taxon>
    </lineage>
</organism>
<protein>
    <submittedName>
        <fullName evidence="9">Inner membrane ABC transporter permease protein YehY</fullName>
    </submittedName>
</protein>
<evidence type="ECO:0000313" key="10">
    <source>
        <dbReference type="Proteomes" id="UP000006690"/>
    </source>
</evidence>
<feature type="transmembrane region" description="Helical" evidence="7">
    <location>
        <begin position="360"/>
        <end position="383"/>
    </location>
</feature>
<feature type="transmembrane region" description="Helical" evidence="7">
    <location>
        <begin position="109"/>
        <end position="130"/>
    </location>
</feature>
<feature type="transmembrane region" description="Helical" evidence="7">
    <location>
        <begin position="78"/>
        <end position="97"/>
    </location>
</feature>
<keyword evidence="5 7" id="KW-1133">Transmembrane helix</keyword>
<proteinExistence type="inferred from homology"/>
<evidence type="ECO:0000256" key="4">
    <source>
        <dbReference type="ARBA" id="ARBA00022692"/>
    </source>
</evidence>
<evidence type="ECO:0000259" key="8">
    <source>
        <dbReference type="PROSITE" id="PS50928"/>
    </source>
</evidence>
<dbReference type="CDD" id="cd06261">
    <property type="entry name" value="TM_PBP2"/>
    <property type="match status" value="1"/>
</dbReference>
<dbReference type="RefSeq" id="WP_014593248.1">
    <property type="nucleotide sequence ID" value="NC_017531.2"/>
</dbReference>
<dbReference type="PANTHER" id="PTHR30177">
    <property type="entry name" value="GLYCINE BETAINE/L-PROLINE TRANSPORT SYSTEM PERMEASE PROTEIN PROW"/>
    <property type="match status" value="1"/>
</dbReference>
<dbReference type="Pfam" id="PF00528">
    <property type="entry name" value="BPD_transp_1"/>
    <property type="match status" value="1"/>
</dbReference>
<evidence type="ECO:0000256" key="6">
    <source>
        <dbReference type="ARBA" id="ARBA00023136"/>
    </source>
</evidence>
<evidence type="ECO:0000256" key="3">
    <source>
        <dbReference type="ARBA" id="ARBA00022519"/>
    </source>
</evidence>
<feature type="transmembrane region" description="Helical" evidence="7">
    <location>
        <begin position="188"/>
        <end position="210"/>
    </location>
</feature>
<feature type="transmembrane region" description="Helical" evidence="7">
    <location>
        <begin position="252"/>
        <end position="275"/>
    </location>
</feature>
<accession>A0A0H3KU10</accession>
<dbReference type="AlphaFoldDB" id="A0A0H3KU10"/>
<keyword evidence="6 7" id="KW-0472">Membrane</keyword>
<dbReference type="GO" id="GO:0031460">
    <property type="term" value="P:glycine betaine transport"/>
    <property type="evidence" value="ECO:0007669"/>
    <property type="project" value="TreeGrafter"/>
</dbReference>
<dbReference type="HOGENOM" id="CLU_046113_3_0_6"/>
<dbReference type="PATRIC" id="fig|932677.3.peg.654"/>
<dbReference type="Gene3D" id="1.10.3720.10">
    <property type="entry name" value="MetI-like"/>
    <property type="match status" value="1"/>
</dbReference>
<sequence>MWLSREAISRPRQQPVALVLIMLLSLTSGCLPFVSFAANRLVAGQPVMLWQMSHGMTLLPPLALLWLLLWARPTGFRCALQLMSAGLVLAVMIWLSGDQARVLAGQGSRLARTSFASGMWCGSALTLLLITDTARALTRRRLWQLVLNLLVWILPLWLLFSGQLDDLSLLKEYANRQSVFDAALLRHLTLLAATVLPALLIAFPLGIVLYRRSGWQSSVFGVLNVVQTVPSVALFGLLIAPLAGLAKRFPWAGAWGISGIGMAPALIALVLYALLPLVRSVVTGLQQVPPDVRESARGMGLSGRQQFFAVEVPLALPVWLSGIRVVVVQTLGMAVVAALIGAGGFGAIIFQGLLSNALDLVLLGVIPVIAMAVTLDALFRLLISLLERKDDSV</sequence>
<dbReference type="OrthoDB" id="9801163at2"/>
<feature type="transmembrane region" description="Helical" evidence="7">
    <location>
        <begin position="331"/>
        <end position="354"/>
    </location>
</feature>
<keyword evidence="2 7" id="KW-0813">Transport</keyword>
<dbReference type="InterPro" id="IPR000515">
    <property type="entry name" value="MetI-like"/>
</dbReference>
<dbReference type="KEGG" id="paj:PAJ_0573"/>
<dbReference type="InterPro" id="IPR035906">
    <property type="entry name" value="MetI-like_sf"/>
</dbReference>
<feature type="transmembrane region" description="Helical" evidence="7">
    <location>
        <begin position="142"/>
        <end position="160"/>
    </location>
</feature>